<keyword evidence="1" id="KW-0472">Membrane</keyword>
<comment type="caution">
    <text evidence="2">The sequence shown here is derived from an EMBL/GenBank/DDBJ whole genome shotgun (WGS) entry which is preliminary data.</text>
</comment>
<accession>A0A0F9CSG9</accession>
<protein>
    <submittedName>
        <fullName evidence="2">Uncharacterized protein</fullName>
    </submittedName>
</protein>
<dbReference type="AlphaFoldDB" id="A0A0F9CSG9"/>
<feature type="transmembrane region" description="Helical" evidence="1">
    <location>
        <begin position="22"/>
        <end position="41"/>
    </location>
</feature>
<organism evidence="2">
    <name type="scientific">marine sediment metagenome</name>
    <dbReference type="NCBI Taxonomy" id="412755"/>
    <lineage>
        <taxon>unclassified sequences</taxon>
        <taxon>metagenomes</taxon>
        <taxon>ecological metagenomes</taxon>
    </lineage>
</organism>
<keyword evidence="1" id="KW-1133">Transmembrane helix</keyword>
<feature type="transmembrane region" description="Helical" evidence="1">
    <location>
        <begin position="47"/>
        <end position="71"/>
    </location>
</feature>
<proteinExistence type="predicted"/>
<reference evidence="2" key="1">
    <citation type="journal article" date="2015" name="Nature">
        <title>Complex archaea that bridge the gap between prokaryotes and eukaryotes.</title>
        <authorList>
            <person name="Spang A."/>
            <person name="Saw J.H."/>
            <person name="Jorgensen S.L."/>
            <person name="Zaremba-Niedzwiedzka K."/>
            <person name="Martijn J."/>
            <person name="Lind A.E."/>
            <person name="van Eijk R."/>
            <person name="Schleper C."/>
            <person name="Guy L."/>
            <person name="Ettema T.J."/>
        </authorList>
    </citation>
    <scope>NUCLEOTIDE SEQUENCE</scope>
</reference>
<dbReference type="EMBL" id="LAZR01045176">
    <property type="protein sequence ID" value="KKK99506.1"/>
    <property type="molecule type" value="Genomic_DNA"/>
</dbReference>
<sequence length="73" mass="7626">MGHIVGVLNVVGRDAMTHEGRLGYPVIFYGMTSGFCFATGIMDGLDLTLMGALLLSFGSVGFGTMLGIILAKL</sequence>
<evidence type="ECO:0000256" key="1">
    <source>
        <dbReference type="SAM" id="Phobius"/>
    </source>
</evidence>
<keyword evidence="1" id="KW-0812">Transmembrane</keyword>
<evidence type="ECO:0000313" key="2">
    <source>
        <dbReference type="EMBL" id="KKK99506.1"/>
    </source>
</evidence>
<gene>
    <name evidence="2" type="ORF">LCGC14_2632070</name>
</gene>
<name>A0A0F9CSG9_9ZZZZ</name>